<gene>
    <name evidence="2" type="ORF">E2C01_096960</name>
</gene>
<feature type="region of interest" description="Disordered" evidence="1">
    <location>
        <begin position="41"/>
        <end position="64"/>
    </location>
</feature>
<reference evidence="2 3" key="1">
    <citation type="submission" date="2019-05" db="EMBL/GenBank/DDBJ databases">
        <title>Another draft genome of Portunus trituberculatus and its Hox gene families provides insights of decapod evolution.</title>
        <authorList>
            <person name="Jeong J.-H."/>
            <person name="Song I."/>
            <person name="Kim S."/>
            <person name="Choi T."/>
            <person name="Kim D."/>
            <person name="Ryu S."/>
            <person name="Kim W."/>
        </authorList>
    </citation>
    <scope>NUCLEOTIDE SEQUENCE [LARGE SCALE GENOMIC DNA]</scope>
    <source>
        <tissue evidence="2">Muscle</tissue>
    </source>
</reference>
<name>A0A5B7JZ67_PORTR</name>
<protein>
    <submittedName>
        <fullName evidence="2">Uncharacterized protein</fullName>
    </submittedName>
</protein>
<evidence type="ECO:0000256" key="1">
    <source>
        <dbReference type="SAM" id="MobiDB-lite"/>
    </source>
</evidence>
<dbReference type="AlphaFoldDB" id="A0A5B7JZ67"/>
<comment type="caution">
    <text evidence="2">The sequence shown here is derived from an EMBL/GenBank/DDBJ whole genome shotgun (WGS) entry which is preliminary data.</text>
</comment>
<evidence type="ECO:0000313" key="2">
    <source>
        <dbReference type="EMBL" id="MPD01433.1"/>
    </source>
</evidence>
<proteinExistence type="predicted"/>
<organism evidence="2 3">
    <name type="scientific">Portunus trituberculatus</name>
    <name type="common">Swimming crab</name>
    <name type="synonym">Neptunus trituberculatus</name>
    <dbReference type="NCBI Taxonomy" id="210409"/>
    <lineage>
        <taxon>Eukaryota</taxon>
        <taxon>Metazoa</taxon>
        <taxon>Ecdysozoa</taxon>
        <taxon>Arthropoda</taxon>
        <taxon>Crustacea</taxon>
        <taxon>Multicrustacea</taxon>
        <taxon>Malacostraca</taxon>
        <taxon>Eumalacostraca</taxon>
        <taxon>Eucarida</taxon>
        <taxon>Decapoda</taxon>
        <taxon>Pleocyemata</taxon>
        <taxon>Brachyura</taxon>
        <taxon>Eubrachyura</taxon>
        <taxon>Portunoidea</taxon>
        <taxon>Portunidae</taxon>
        <taxon>Portuninae</taxon>
        <taxon>Portunus</taxon>
    </lineage>
</organism>
<dbReference type="Proteomes" id="UP000324222">
    <property type="component" value="Unassembled WGS sequence"/>
</dbReference>
<dbReference type="EMBL" id="VSRR010127117">
    <property type="protein sequence ID" value="MPD01433.1"/>
    <property type="molecule type" value="Genomic_DNA"/>
</dbReference>
<accession>A0A5B7JZ67</accession>
<evidence type="ECO:0000313" key="3">
    <source>
        <dbReference type="Proteomes" id="UP000324222"/>
    </source>
</evidence>
<sequence length="84" mass="9095">MKMCRVYEIRRTEARFWSLQVGVSASSAGKPSLLRRASHVFGRPADPRPASPHLAASRPHSTSLPMLRVSVAGGRRTHGLGCDG</sequence>
<keyword evidence="3" id="KW-1185">Reference proteome</keyword>